<dbReference type="InterPro" id="IPR027417">
    <property type="entry name" value="P-loop_NTPase"/>
</dbReference>
<dbReference type="InterPro" id="IPR014149">
    <property type="entry name" value="Conjug-transfer_TrbB"/>
</dbReference>
<proteinExistence type="inferred from homology"/>
<dbReference type="Proteomes" id="UP000327458">
    <property type="component" value="Plasmid pl1"/>
</dbReference>
<organism evidence="3">
    <name type="scientific">Chlorobium phaeovibrioides</name>
    <dbReference type="NCBI Taxonomy" id="1094"/>
    <lineage>
        <taxon>Bacteria</taxon>
        <taxon>Pseudomonadati</taxon>
        <taxon>Chlorobiota</taxon>
        <taxon>Chlorobiia</taxon>
        <taxon>Chlorobiales</taxon>
        <taxon>Chlorobiaceae</taxon>
        <taxon>Chlorobium/Pelodictyon group</taxon>
        <taxon>Chlorobium</taxon>
    </lineage>
</organism>
<name>A0A5M8I5D5_CHLPH</name>
<dbReference type="AlphaFoldDB" id="A0A5M8I5D5"/>
<dbReference type="EMBL" id="VMRG01000003">
    <property type="protein sequence ID" value="KAA6230471.1"/>
    <property type="molecule type" value="Genomic_DNA"/>
</dbReference>
<dbReference type="Pfam" id="PF00437">
    <property type="entry name" value="T2SSE"/>
    <property type="match status" value="1"/>
</dbReference>
<dbReference type="RefSeq" id="WP_151418922.1">
    <property type="nucleotide sequence ID" value="NZ_CM018433.1"/>
</dbReference>
<evidence type="ECO:0000259" key="2">
    <source>
        <dbReference type="PROSITE" id="PS00662"/>
    </source>
</evidence>
<dbReference type="PROSITE" id="PS00662">
    <property type="entry name" value="T2SP_E"/>
    <property type="match status" value="1"/>
</dbReference>
<dbReference type="PANTHER" id="PTHR30486">
    <property type="entry name" value="TWITCHING MOTILITY PROTEIN PILT"/>
    <property type="match status" value="1"/>
</dbReference>
<dbReference type="GO" id="GO:0005737">
    <property type="term" value="C:cytoplasm"/>
    <property type="evidence" value="ECO:0007669"/>
    <property type="project" value="InterPro"/>
</dbReference>
<comment type="caution">
    <text evidence="3">The sequence shown here is derived from an EMBL/GenBank/DDBJ whole genome shotgun (WGS) entry which is preliminary data.</text>
</comment>
<comment type="similarity">
    <text evidence="1">Belongs to the GSP E family.</text>
</comment>
<evidence type="ECO:0000256" key="1">
    <source>
        <dbReference type="ARBA" id="ARBA00006611"/>
    </source>
</evidence>
<feature type="domain" description="Bacterial type II secretion system protein E" evidence="2">
    <location>
        <begin position="213"/>
        <end position="227"/>
    </location>
</feature>
<geneLocation type="plasmid" evidence="3">
    <name>pl1</name>
</geneLocation>
<evidence type="ECO:0000313" key="3">
    <source>
        <dbReference type="EMBL" id="KAA6230471.1"/>
    </source>
</evidence>
<dbReference type="SUPFAM" id="SSF52540">
    <property type="entry name" value="P-loop containing nucleoside triphosphate hydrolases"/>
    <property type="match status" value="1"/>
</dbReference>
<accession>A0A5M8I5D5</accession>
<gene>
    <name evidence="3" type="primary">trbB</name>
    <name evidence="3" type="ORF">FP507_10640</name>
</gene>
<dbReference type="InterPro" id="IPR050921">
    <property type="entry name" value="T4SS_GSP_E_ATPase"/>
</dbReference>
<protein>
    <submittedName>
        <fullName evidence="3">P-type conjugative transfer ATPase TrbB</fullName>
    </submittedName>
</protein>
<sequence>MPPSKEIIRTRKSDALRIALAPIAEYLNDAAIVEIMVNADGRIWVDAVGRGMYCTGTVMHADEVERIIRLLASAVNSEVNDRHPSLSAKLPEWGARVQASVPPIVASPVFSLRMPAQLVYSLDDYVATGILGEDDASVLRNAVRERKNILVGGGTGSGKTTFVNALLKEVAETGDRIYIVEDNSELQCDAENKLEVLVQPPVYTHQRAIMDALRFRPDRIIVGEVRDGAALEMLKAWNTGHPGGIATIHANSSVSMLDRLCQLCEEAMPHAPRYLIAEAVDICVHIRRDADHPAGRQ</sequence>
<dbReference type="Gene3D" id="3.40.50.300">
    <property type="entry name" value="P-loop containing nucleotide triphosphate hydrolases"/>
    <property type="match status" value="1"/>
</dbReference>
<dbReference type="GO" id="GO:0016887">
    <property type="term" value="F:ATP hydrolysis activity"/>
    <property type="evidence" value="ECO:0007669"/>
    <property type="project" value="InterPro"/>
</dbReference>
<dbReference type="NCBIfam" id="TIGR02782">
    <property type="entry name" value="TrbB_P"/>
    <property type="match status" value="1"/>
</dbReference>
<keyword evidence="3" id="KW-0614">Plasmid</keyword>
<dbReference type="Gene3D" id="3.30.450.90">
    <property type="match status" value="1"/>
</dbReference>
<reference evidence="3" key="1">
    <citation type="submission" date="2019-07" db="EMBL/GenBank/DDBJ databases">
        <title>Draft genome Sequence of Chlorobium phaeovibrioides sp. strain PhvTcv-s14, from the Phylum Chlorobi.</title>
        <authorList>
            <person name="Babenko V."/>
            <person name="Boldyreva D."/>
            <person name="Kanygina A."/>
            <person name="Selezneva O."/>
            <person name="Akopiyan T."/>
            <person name="Lunina O."/>
        </authorList>
    </citation>
    <scope>NUCLEOTIDE SEQUENCE [LARGE SCALE GENOMIC DNA]</scope>
    <source>
        <strain evidence="3">GrTcv12</strain>
        <plasmid evidence="3">pl1</plasmid>
    </source>
</reference>
<dbReference type="PANTHER" id="PTHR30486:SF6">
    <property type="entry name" value="TYPE IV PILUS RETRACTATION ATPASE PILT"/>
    <property type="match status" value="1"/>
</dbReference>
<dbReference type="InterPro" id="IPR001482">
    <property type="entry name" value="T2SS/T4SS_dom"/>
</dbReference>
<dbReference type="GO" id="GO:0005524">
    <property type="term" value="F:ATP binding"/>
    <property type="evidence" value="ECO:0007669"/>
    <property type="project" value="InterPro"/>
</dbReference>